<reference evidence="5" key="1">
    <citation type="journal article" date="2019" name="Int. J. Syst. Evol. Microbiol.">
        <title>The Global Catalogue of Microorganisms (GCM) 10K type strain sequencing project: providing services to taxonomists for standard genome sequencing and annotation.</title>
        <authorList>
            <consortium name="The Broad Institute Genomics Platform"/>
            <consortium name="The Broad Institute Genome Sequencing Center for Infectious Disease"/>
            <person name="Wu L."/>
            <person name="Ma J."/>
        </authorList>
    </citation>
    <scope>NUCLEOTIDE SEQUENCE [LARGE SCALE GENOMIC DNA]</scope>
    <source>
        <strain evidence="5">JCM 17759</strain>
    </source>
</reference>
<dbReference type="InterPro" id="IPR001613">
    <property type="entry name" value="Flavin_amine_oxidase"/>
</dbReference>
<organism evidence="4 5">
    <name type="scientific">Novipirellula rosea</name>
    <dbReference type="NCBI Taxonomy" id="1031540"/>
    <lineage>
        <taxon>Bacteria</taxon>
        <taxon>Pseudomonadati</taxon>
        <taxon>Planctomycetota</taxon>
        <taxon>Planctomycetia</taxon>
        <taxon>Pirellulales</taxon>
        <taxon>Pirellulaceae</taxon>
        <taxon>Novipirellula</taxon>
    </lineage>
</organism>
<dbReference type="InterPro" id="IPR050464">
    <property type="entry name" value="Zeta_carotene_desat/Oxidored"/>
</dbReference>
<feature type="domain" description="Amine oxidase" evidence="3">
    <location>
        <begin position="17"/>
        <end position="480"/>
    </location>
</feature>
<dbReference type="InterPro" id="IPR002937">
    <property type="entry name" value="Amino_oxidase"/>
</dbReference>
<name>A0ABP8MJD3_9BACT</name>
<dbReference type="Proteomes" id="UP001500840">
    <property type="component" value="Unassembled WGS sequence"/>
</dbReference>
<dbReference type="SUPFAM" id="SSF51905">
    <property type="entry name" value="FAD/NAD(P)-binding domain"/>
    <property type="match status" value="1"/>
</dbReference>
<proteinExistence type="predicted"/>
<evidence type="ECO:0000313" key="5">
    <source>
        <dbReference type="Proteomes" id="UP001500840"/>
    </source>
</evidence>
<dbReference type="EMBL" id="BAABGA010000018">
    <property type="protein sequence ID" value="GAA4449771.1"/>
    <property type="molecule type" value="Genomic_DNA"/>
</dbReference>
<evidence type="ECO:0000313" key="4">
    <source>
        <dbReference type="EMBL" id="GAA4449771.1"/>
    </source>
</evidence>
<dbReference type="NCBIfam" id="TIGR03467">
    <property type="entry name" value="HpnE"/>
    <property type="match status" value="1"/>
</dbReference>
<accession>A0ABP8MJD3</accession>
<sequence length="508" mass="55299">MTANPERRHVVIVGGGLAGLAAAECIARTHPERFRVTLLEAKRTAGGRAGSFTDPVTAETVDYCQHVAMGCCTNLLGLLARNGLSAAMRRYSNLTFFHPDFSPSEFSPSRWLPAPLHLATTIGNLTYLDRQQKREIRRGLWKLIRTSSRRLDDVVALDWLRSQGQSDRSIRSFWDVILTSALGEHSQYTSMAAARKVFVDGFAAARGASDVLVPDRPLRTLVGRDLVDALAIQGVETRCGTAVQTIETRQGQLQCVLTRDGQRIEADHVIIAVPWHAIARLLGDAAVTAAIADLESFARIPASPISGIHLWFDRAITTRPHAVLVDSLTQWLFRQPFSTAGTISGRFYGGGSRQDVRFPGRSKLLTSSATEANSEHYYQVVISGSHPMSGSSKEEMVTQVLSELTAVFPATETATLLRHRVVTDPNSVFSIRPAVERLRPPPCPAPTELPWLALAGDWTRTGWPATMEGAVISGIQAASSVFENAGLPSVTADPGLKRGWLANRIIAP</sequence>
<comment type="caution">
    <text evidence="4">The sequence shown here is derived from an EMBL/GenBank/DDBJ whole genome shotgun (WGS) entry which is preliminary data.</text>
</comment>
<keyword evidence="2" id="KW-0560">Oxidoreductase</keyword>
<dbReference type="InterPro" id="IPR017830">
    <property type="entry name" value="SQase_HpnE"/>
</dbReference>
<protein>
    <submittedName>
        <fullName evidence="4">Hydroxysqualene dehydroxylase HpnE</fullName>
    </submittedName>
</protein>
<dbReference type="PRINTS" id="PR00757">
    <property type="entry name" value="AMINEOXDASEF"/>
</dbReference>
<dbReference type="PANTHER" id="PTHR42923">
    <property type="entry name" value="PROTOPORPHYRINOGEN OXIDASE"/>
    <property type="match status" value="1"/>
</dbReference>
<evidence type="ECO:0000256" key="1">
    <source>
        <dbReference type="ARBA" id="ARBA00001974"/>
    </source>
</evidence>
<dbReference type="InterPro" id="IPR036188">
    <property type="entry name" value="FAD/NAD-bd_sf"/>
</dbReference>
<evidence type="ECO:0000256" key="2">
    <source>
        <dbReference type="ARBA" id="ARBA00023002"/>
    </source>
</evidence>
<keyword evidence="5" id="KW-1185">Reference proteome</keyword>
<gene>
    <name evidence="4" type="primary">hpnE</name>
    <name evidence="4" type="ORF">GCM10023156_14900</name>
</gene>
<dbReference type="Gene3D" id="3.50.50.60">
    <property type="entry name" value="FAD/NAD(P)-binding domain"/>
    <property type="match status" value="1"/>
</dbReference>
<comment type="cofactor">
    <cofactor evidence="1">
        <name>FAD</name>
        <dbReference type="ChEBI" id="CHEBI:57692"/>
    </cofactor>
</comment>
<dbReference type="PANTHER" id="PTHR42923:SF47">
    <property type="entry name" value="BLR3003 PROTEIN"/>
    <property type="match status" value="1"/>
</dbReference>
<dbReference type="Pfam" id="PF01593">
    <property type="entry name" value="Amino_oxidase"/>
    <property type="match status" value="1"/>
</dbReference>
<evidence type="ECO:0000259" key="3">
    <source>
        <dbReference type="Pfam" id="PF01593"/>
    </source>
</evidence>
<dbReference type="RefSeq" id="WP_345320790.1">
    <property type="nucleotide sequence ID" value="NZ_BAABGA010000018.1"/>
</dbReference>